<evidence type="ECO:0000256" key="1">
    <source>
        <dbReference type="ARBA" id="ARBA00004141"/>
    </source>
</evidence>
<reference evidence="8" key="3">
    <citation type="submission" date="2018-12" db="EMBL/GenBank/DDBJ databases">
        <title>G10K-VGP greater horseshoe bat female genome, primary haplotype.</title>
        <authorList>
            <person name="Teeling E."/>
            <person name="Myers G."/>
            <person name="Vernes S."/>
            <person name="Pippel M."/>
            <person name="Winkler S."/>
            <person name="Fedrigo O."/>
            <person name="Rhie A."/>
            <person name="Koren S."/>
            <person name="Phillippy A."/>
            <person name="Lewin H."/>
            <person name="Damas J."/>
            <person name="Howe K."/>
            <person name="Mountcastle J."/>
            <person name="Jarvis E.D."/>
        </authorList>
    </citation>
    <scope>NUCLEOTIDE SEQUENCE [LARGE SCALE GENOMIC DNA]</scope>
</reference>
<reference evidence="7" key="4">
    <citation type="submission" date="2025-08" db="UniProtKB">
        <authorList>
            <consortium name="Ensembl"/>
        </authorList>
    </citation>
    <scope>IDENTIFICATION</scope>
</reference>
<accession>A0A671ED51</accession>
<evidence type="ECO:0008006" key="9">
    <source>
        <dbReference type="Google" id="ProtNLM"/>
    </source>
</evidence>
<dbReference type="InterPro" id="IPR009311">
    <property type="entry name" value="IFI6/IFI27-like"/>
</dbReference>
<evidence type="ECO:0000256" key="2">
    <source>
        <dbReference type="ARBA" id="ARBA00007262"/>
    </source>
</evidence>
<keyword evidence="3" id="KW-0812">Transmembrane</keyword>
<dbReference type="PANTHER" id="PTHR16932:SF2">
    <property type="entry name" value="INTERFERON ALPHA-INDUCIBLE PROTEIN 27, MITOCHONDRIAL"/>
    <property type="match status" value="1"/>
</dbReference>
<dbReference type="Proteomes" id="UP000472240">
    <property type="component" value="Chromosome 6"/>
</dbReference>
<dbReference type="Gene3D" id="6.10.110.10">
    <property type="match status" value="1"/>
</dbReference>
<feature type="compositionally biased region" description="Pro residues" evidence="6">
    <location>
        <begin position="56"/>
        <end position="66"/>
    </location>
</feature>
<dbReference type="Ensembl" id="ENSRFET00010009313.1">
    <property type="protein sequence ID" value="ENSRFEP00010008472.1"/>
    <property type="gene ID" value="ENSRFEG00010005759.1"/>
</dbReference>
<evidence type="ECO:0000313" key="7">
    <source>
        <dbReference type="Ensembl" id="ENSRFEP00010008472.1"/>
    </source>
</evidence>
<comment type="similarity">
    <text evidence="2">Belongs to the IFI6/IFI27 family.</text>
</comment>
<dbReference type="AlphaFoldDB" id="A0A671ED51"/>
<feature type="region of interest" description="Disordered" evidence="6">
    <location>
        <begin position="20"/>
        <end position="85"/>
    </location>
</feature>
<comment type="subcellular location">
    <subcellularLocation>
        <location evidence="1">Membrane</location>
        <topology evidence="1">Multi-pass membrane protein</topology>
    </subcellularLocation>
</comment>
<sequence length="229" mass="21944">MSEGALWGLWASALLGARGPRPLVSQLPAPSLCPHPASFPEEDESPQSSSAGSTPGRPPQGPPPGPDGHGSDSTDPPPKDGGRNFSRTAAIVAAGVTTGAVAVGAAPVVLGAMGFTGAGIAASSLAAKMMSAAAVANGGGVAAGSLVATLQSAGAAGLSLSSNILLGLTGFSFGGWLGSKATSSSPPPGPSTEAEGGPHVGGDSPGPQNDSPPNDKPPASPNCSEKDEK</sequence>
<dbReference type="InterPro" id="IPR038213">
    <property type="entry name" value="IFI6/IFI27-like_sf"/>
</dbReference>
<dbReference type="Pfam" id="PF06140">
    <property type="entry name" value="Ifi-6-16"/>
    <property type="match status" value="1"/>
</dbReference>
<protein>
    <recommendedName>
        <fullName evidence="9">Interferon alpha inducible protein 27 like 2</fullName>
    </recommendedName>
</protein>
<keyword evidence="5" id="KW-0472">Membrane</keyword>
<keyword evidence="4" id="KW-1133">Transmembrane helix</keyword>
<evidence type="ECO:0000313" key="8">
    <source>
        <dbReference type="Proteomes" id="UP000472240"/>
    </source>
</evidence>
<dbReference type="FunCoup" id="A0A671ED51">
    <property type="interactions" value="5"/>
</dbReference>
<feature type="compositionally biased region" description="Basic and acidic residues" evidence="6">
    <location>
        <begin position="69"/>
        <end position="82"/>
    </location>
</feature>
<reference evidence="7 8" key="1">
    <citation type="journal article" date="2015" name="Annu Rev Anim Biosci">
        <title>The Genome 10K Project: a way forward.</title>
        <authorList>
            <person name="Koepfli K.P."/>
            <person name="Paten B."/>
            <person name="O'Brien S.J."/>
            <person name="Koepfli K.P."/>
            <person name="Paten B."/>
            <person name="Antunes A."/>
            <person name="Belov K."/>
            <person name="Bustamante C."/>
            <person name="Castoe T.A."/>
            <person name="Clawson H."/>
            <person name="Crawford A.J."/>
            <person name="Diekhans M."/>
            <person name="Distel D."/>
            <person name="Durbin R."/>
            <person name="Earl D."/>
            <person name="Fujita M.K."/>
            <person name="Gamble T."/>
            <person name="Georges A."/>
            <person name="Gemmell N."/>
            <person name="Gilbert M.T."/>
            <person name="Graves J.M."/>
            <person name="Green R.E."/>
            <person name="Hickey G."/>
            <person name="Jarvis E.D."/>
            <person name="Johnson W."/>
            <person name="Komissarov A."/>
            <person name="Korf I."/>
            <person name="Kuhn R."/>
            <person name="Larkin D.M."/>
            <person name="Lewin H."/>
            <person name="Lopez J.V."/>
            <person name="Ma J."/>
            <person name="Marques-Bonet T."/>
            <person name="Miller W."/>
            <person name="Murphy R."/>
            <person name="Pevzner P."/>
            <person name="Shapiro B."/>
            <person name="Steiner C."/>
            <person name="Tamazian G."/>
            <person name="Venkatesh B."/>
            <person name="Wang J."/>
            <person name="Wayne R."/>
            <person name="Wiley E."/>
            <person name="Yang H."/>
            <person name="Zhang G."/>
            <person name="Haussler D."/>
            <person name="Ryder O."/>
            <person name="O'Brien S.J."/>
        </authorList>
    </citation>
    <scope>NUCLEOTIDE SEQUENCE</scope>
</reference>
<gene>
    <name evidence="7" type="primary">LOC117023332</name>
</gene>
<dbReference type="GO" id="GO:0001836">
    <property type="term" value="P:release of cytochrome c from mitochondria"/>
    <property type="evidence" value="ECO:0007669"/>
    <property type="project" value="TreeGrafter"/>
</dbReference>
<reference evidence="7 8" key="2">
    <citation type="journal article" date="2018" name="Annu Rev Anim Biosci">
        <title>Bat Biology, Genomes, and the Bat1K Project: To Generate Chromosome-Level Genomes for All Living Bat Species.</title>
        <authorList>
            <person name="Teeling E.C."/>
            <person name="Vernes S.C."/>
            <person name="Davalos L.M."/>
            <person name="Ray D.A."/>
            <person name="Gilbert M.T.P."/>
            <person name="Myers E."/>
        </authorList>
    </citation>
    <scope>NUCLEOTIDE SEQUENCE</scope>
</reference>
<reference evidence="7" key="5">
    <citation type="submission" date="2025-09" db="UniProtKB">
        <authorList>
            <consortium name="Ensembl"/>
        </authorList>
    </citation>
    <scope>IDENTIFICATION</scope>
</reference>
<dbReference type="InParanoid" id="A0A671ED51"/>
<proteinExistence type="inferred from homology"/>
<evidence type="ECO:0000256" key="3">
    <source>
        <dbReference type="ARBA" id="ARBA00022692"/>
    </source>
</evidence>
<dbReference type="GeneTree" id="ENSGT00940000155018"/>
<evidence type="ECO:0000256" key="5">
    <source>
        <dbReference type="ARBA" id="ARBA00023136"/>
    </source>
</evidence>
<keyword evidence="8" id="KW-1185">Reference proteome</keyword>
<dbReference type="GO" id="GO:0031966">
    <property type="term" value="C:mitochondrial membrane"/>
    <property type="evidence" value="ECO:0007669"/>
    <property type="project" value="TreeGrafter"/>
</dbReference>
<evidence type="ECO:0000256" key="4">
    <source>
        <dbReference type="ARBA" id="ARBA00022989"/>
    </source>
</evidence>
<dbReference type="GO" id="GO:0097193">
    <property type="term" value="P:intrinsic apoptotic signaling pathway"/>
    <property type="evidence" value="ECO:0007669"/>
    <property type="project" value="TreeGrafter"/>
</dbReference>
<feature type="region of interest" description="Disordered" evidence="6">
    <location>
        <begin position="179"/>
        <end position="229"/>
    </location>
</feature>
<dbReference type="PANTHER" id="PTHR16932">
    <property type="entry name" value="INTERFERON ALPHA-INDUCIBLE PROTEIN 27"/>
    <property type="match status" value="1"/>
</dbReference>
<organism evidence="7 8">
    <name type="scientific">Rhinolophus ferrumequinum</name>
    <name type="common">Greater horseshoe bat</name>
    <dbReference type="NCBI Taxonomy" id="59479"/>
    <lineage>
        <taxon>Eukaryota</taxon>
        <taxon>Metazoa</taxon>
        <taxon>Chordata</taxon>
        <taxon>Craniata</taxon>
        <taxon>Vertebrata</taxon>
        <taxon>Euteleostomi</taxon>
        <taxon>Mammalia</taxon>
        <taxon>Eutheria</taxon>
        <taxon>Laurasiatheria</taxon>
        <taxon>Chiroptera</taxon>
        <taxon>Yinpterochiroptera</taxon>
        <taxon>Rhinolophoidea</taxon>
        <taxon>Rhinolophidae</taxon>
        <taxon>Rhinolophinae</taxon>
        <taxon>Rhinolophus</taxon>
    </lineage>
</organism>
<evidence type="ECO:0000256" key="6">
    <source>
        <dbReference type="SAM" id="MobiDB-lite"/>
    </source>
</evidence>
<name>A0A671ED51_RHIFE</name>